<dbReference type="Proteomes" id="UP000308133">
    <property type="component" value="Unassembled WGS sequence"/>
</dbReference>
<reference evidence="2 3" key="1">
    <citation type="submission" date="2018-02" db="EMBL/GenBank/DDBJ databases">
        <title>Draft genome sequences of Elsinoe sp., causing black scab on jojoba.</title>
        <authorList>
            <person name="Stodart B."/>
            <person name="Jeffress S."/>
            <person name="Ash G."/>
            <person name="Arun Chinnappa K."/>
        </authorList>
    </citation>
    <scope>NUCLEOTIDE SEQUENCE [LARGE SCALE GENOMIC DNA]</scope>
    <source>
        <strain evidence="2 3">Hillstone_2</strain>
    </source>
</reference>
<feature type="region of interest" description="Disordered" evidence="1">
    <location>
        <begin position="580"/>
        <end position="610"/>
    </location>
</feature>
<feature type="region of interest" description="Disordered" evidence="1">
    <location>
        <begin position="42"/>
        <end position="93"/>
    </location>
</feature>
<comment type="caution">
    <text evidence="2">The sequence shown here is derived from an EMBL/GenBank/DDBJ whole genome shotgun (WGS) entry which is preliminary data.</text>
</comment>
<name>A0A4U7B574_9PEZI</name>
<feature type="region of interest" description="Disordered" evidence="1">
    <location>
        <begin position="448"/>
        <end position="497"/>
    </location>
</feature>
<feature type="compositionally biased region" description="Basic residues" evidence="1">
    <location>
        <begin position="589"/>
        <end position="598"/>
    </location>
</feature>
<sequence>MGTTEDRKEHFAKKRLTFLLATFIIGVLCSTHPRKYFKDAEYGHRSEETSQDNSKKRSKKKKHKHKQSARAEEDSTEREEWNPPKKSRVKSWFTPSSARTLLSSRGPRPATIGTDLLLANNPRALVLSNLYSAWQDGQGDTPALDISPSDDYTQSKYPQQHSPSADSKISTSSSMSKSSGSSFARFLGRRRNDPRTFKQNRKAARPLALACPITPEYEKTPRTSKPTIVADSSSEPSVTRQRSAASFTSDTVLRGPTLTRVHSMSPTLSPNSSRGAMLTPQAPPTPGDRSFFPPQQEVGSNIPKQRSFHHREVSSDATKQRPSLRRGRSSKTSTNDLVLTPALQQGPTTPLSYQSPLPSPRLDFRARNIERSTIEEDEPFHYAERLGSPVLNSLEHISSYPGIGKPATATRKPTFLSNLWKRRTSATPTAAPTIAIPSPIILPGELTGTPVTTTSNPRPNYFGKRRHRSEDTISSVSPRTLLARKPSRRSDESGHASPRVYMDVTEWLEGSKASVSQVYIASNGKQYPRMQLTSPGSPSFLPSEMKRINTPPLRYASSAGGQRVGRGFFLDHRKAQELRQSEESLKNGQNKKKQKKAKPTPTEDRQDQRDFFRMRIDDVVRTPVEEIPGFAFDIPDHLPNSPLCPLHPKHHGGPKHICPMHGRGKNQQS</sequence>
<proteinExistence type="predicted"/>
<feature type="region of interest" description="Disordered" evidence="1">
    <location>
        <begin position="141"/>
        <end position="360"/>
    </location>
</feature>
<feature type="compositionally biased region" description="Low complexity" evidence="1">
    <location>
        <begin position="162"/>
        <end position="182"/>
    </location>
</feature>
<dbReference type="EMBL" id="PTQR01000012">
    <property type="protein sequence ID" value="TKX26543.1"/>
    <property type="molecule type" value="Genomic_DNA"/>
</dbReference>
<feature type="compositionally biased region" description="Polar residues" evidence="1">
    <location>
        <begin position="150"/>
        <end position="161"/>
    </location>
</feature>
<feature type="compositionally biased region" description="Basic and acidic residues" evidence="1">
    <location>
        <begin position="601"/>
        <end position="610"/>
    </location>
</feature>
<protein>
    <submittedName>
        <fullName evidence="2">Uncharacterized protein</fullName>
    </submittedName>
</protein>
<dbReference type="AlphaFoldDB" id="A0A4U7B574"/>
<feature type="compositionally biased region" description="Polar residues" evidence="1">
    <location>
        <begin position="223"/>
        <end position="251"/>
    </location>
</feature>
<feature type="compositionally biased region" description="Basic and acidic residues" evidence="1">
    <location>
        <begin position="69"/>
        <end position="83"/>
    </location>
</feature>
<feature type="compositionally biased region" description="Polar residues" evidence="1">
    <location>
        <begin position="449"/>
        <end position="458"/>
    </location>
</feature>
<feature type="compositionally biased region" description="Polar residues" evidence="1">
    <location>
        <begin position="330"/>
        <end position="356"/>
    </location>
</feature>
<gene>
    <name evidence="2" type="ORF">C1H76_1075</name>
</gene>
<feature type="compositionally biased region" description="Polar residues" evidence="1">
    <location>
        <begin position="260"/>
        <end position="274"/>
    </location>
</feature>
<evidence type="ECO:0000313" key="2">
    <source>
        <dbReference type="EMBL" id="TKX26543.1"/>
    </source>
</evidence>
<feature type="compositionally biased region" description="Basic residues" evidence="1">
    <location>
        <begin position="56"/>
        <end position="68"/>
    </location>
</feature>
<organism evidence="2 3">
    <name type="scientific">Elsinoe australis</name>
    <dbReference type="NCBI Taxonomy" id="40998"/>
    <lineage>
        <taxon>Eukaryota</taxon>
        <taxon>Fungi</taxon>
        <taxon>Dikarya</taxon>
        <taxon>Ascomycota</taxon>
        <taxon>Pezizomycotina</taxon>
        <taxon>Dothideomycetes</taxon>
        <taxon>Dothideomycetidae</taxon>
        <taxon>Myriangiales</taxon>
        <taxon>Elsinoaceae</taxon>
        <taxon>Elsinoe</taxon>
    </lineage>
</organism>
<accession>A0A4U7B574</accession>
<evidence type="ECO:0000313" key="3">
    <source>
        <dbReference type="Proteomes" id="UP000308133"/>
    </source>
</evidence>
<evidence type="ECO:0000256" key="1">
    <source>
        <dbReference type="SAM" id="MobiDB-lite"/>
    </source>
</evidence>